<dbReference type="HOGENOM" id="CLU_1988886_0_0_11"/>
<protein>
    <recommendedName>
        <fullName evidence="3">Transposase</fullName>
    </recommendedName>
</protein>
<keyword evidence="2" id="KW-1185">Reference proteome</keyword>
<dbReference type="Gene3D" id="1.10.10.10">
    <property type="entry name" value="Winged helix-like DNA-binding domain superfamily/Winged helix DNA-binding domain"/>
    <property type="match status" value="1"/>
</dbReference>
<sequence>MTEDSAPEYRRVLTPDLVATARRRVAAGELVSAVAVDIGIKHTTLCAAVTGRSWSSVDSVVPPVRRNLPSDREHYTDDQRDAIVDRALTIQSQHPTLTIAAIARLLDLQPSTLRVWTSRHRRAQG</sequence>
<evidence type="ECO:0008006" key="3">
    <source>
        <dbReference type="Google" id="ProtNLM"/>
    </source>
</evidence>
<reference evidence="1 2" key="1">
    <citation type="journal article" date="2015" name="Int. J. Syst. Evol. Microbiol.">
        <title>Revisiting Corynebacterium glyciniphilum (ex Kubota et al., 1972) sp. nov., nom. rev., isolated from putrefied banana.</title>
        <authorList>
            <person name="Al-Dilaimi A."/>
            <person name="Bednarz H."/>
            <person name="Lomker A."/>
            <person name="Niehaus K."/>
            <person name="Kalinowski J."/>
            <person name="Ruckert C."/>
        </authorList>
    </citation>
    <scope>NUCLEOTIDE SEQUENCE [LARGE SCALE GENOMIC DNA]</scope>
    <source>
        <strain evidence="1">AJ 3170</strain>
    </source>
</reference>
<dbReference type="KEGG" id="cgy:CGLY_07370"/>
<dbReference type="AlphaFoldDB" id="X5DRK0"/>
<dbReference type="RefSeq" id="WP_038548086.1">
    <property type="nucleotide sequence ID" value="NZ_CP006842.1"/>
</dbReference>
<organism evidence="1 2">
    <name type="scientific">Corynebacterium glyciniphilum AJ 3170</name>
    <dbReference type="NCBI Taxonomy" id="1404245"/>
    <lineage>
        <taxon>Bacteria</taxon>
        <taxon>Bacillati</taxon>
        <taxon>Actinomycetota</taxon>
        <taxon>Actinomycetes</taxon>
        <taxon>Mycobacteriales</taxon>
        <taxon>Corynebacteriaceae</taxon>
        <taxon>Corynebacterium</taxon>
    </lineage>
</organism>
<dbReference type="OrthoDB" id="4426778at2"/>
<dbReference type="Proteomes" id="UP000023703">
    <property type="component" value="Chromosome"/>
</dbReference>
<evidence type="ECO:0000313" key="2">
    <source>
        <dbReference type="Proteomes" id="UP000023703"/>
    </source>
</evidence>
<proteinExistence type="predicted"/>
<gene>
    <name evidence="1" type="ORF">CGLY_07370</name>
</gene>
<dbReference type="EMBL" id="CP006842">
    <property type="protein sequence ID" value="AHW63919.1"/>
    <property type="molecule type" value="Genomic_DNA"/>
</dbReference>
<dbReference type="STRING" id="1404245.CGLY_07370"/>
<dbReference type="InterPro" id="IPR036388">
    <property type="entry name" value="WH-like_DNA-bd_sf"/>
</dbReference>
<evidence type="ECO:0000313" key="1">
    <source>
        <dbReference type="EMBL" id="AHW63919.1"/>
    </source>
</evidence>
<accession>X5DRK0</accession>
<name>X5DRK0_9CORY</name>